<dbReference type="InterPro" id="IPR019734">
    <property type="entry name" value="TPR_rpt"/>
</dbReference>
<dbReference type="PANTHER" id="PTHR21529">
    <property type="entry name" value="MAMMARY TURMOR VIRUS RECEPTOR HOMOLOG 1, 2 MTVR1, 2"/>
    <property type="match status" value="1"/>
</dbReference>
<evidence type="ECO:0000259" key="9">
    <source>
        <dbReference type="PROSITE" id="PS50103"/>
    </source>
</evidence>
<dbReference type="SUPFAM" id="SSF48452">
    <property type="entry name" value="TPR-like"/>
    <property type="match status" value="2"/>
</dbReference>
<dbReference type="InterPro" id="IPR036770">
    <property type="entry name" value="Ankyrin_rpt-contain_sf"/>
</dbReference>
<keyword evidence="6" id="KW-0479">Metal-binding</keyword>
<dbReference type="GO" id="GO:0016787">
    <property type="term" value="F:hydrolase activity"/>
    <property type="evidence" value="ECO:0007669"/>
    <property type="project" value="UniProtKB-KW"/>
</dbReference>
<keyword evidence="2" id="KW-0378">Hydrolase</keyword>
<reference evidence="11 12" key="1">
    <citation type="submission" date="2025-04" db="UniProtKB">
        <authorList>
            <consortium name="RefSeq"/>
        </authorList>
    </citation>
    <scope>IDENTIFICATION</scope>
    <source>
        <tissue evidence="11 12">Sperm</tissue>
    </source>
</reference>
<feature type="repeat" description="ANK" evidence="5">
    <location>
        <begin position="552"/>
        <end position="578"/>
    </location>
</feature>
<dbReference type="InterPro" id="IPR027417">
    <property type="entry name" value="P-loop_NTPase"/>
</dbReference>
<dbReference type="SUPFAM" id="SSF52540">
    <property type="entry name" value="P-loop containing nucleoside triphosphate hydrolases"/>
    <property type="match status" value="1"/>
</dbReference>
<dbReference type="RefSeq" id="XP_032818308.1">
    <property type="nucleotide sequence ID" value="XM_032962417.1"/>
</dbReference>
<dbReference type="Gene3D" id="1.10.10.160">
    <property type="match status" value="1"/>
</dbReference>
<dbReference type="Gene3D" id="3.40.50.300">
    <property type="entry name" value="P-loop containing nucleotide triphosphate hydrolases"/>
    <property type="match status" value="2"/>
</dbReference>
<evidence type="ECO:0000256" key="5">
    <source>
        <dbReference type="PROSITE-ProRule" id="PRU00023"/>
    </source>
</evidence>
<keyword evidence="6" id="KW-0862">Zinc</keyword>
<dbReference type="KEGG" id="pmrn:116947042"/>
<dbReference type="PROSITE" id="PS50103">
    <property type="entry name" value="ZF_C3H1"/>
    <property type="match status" value="1"/>
</dbReference>
<dbReference type="GO" id="GO:0008270">
    <property type="term" value="F:zinc ion binding"/>
    <property type="evidence" value="ECO:0007669"/>
    <property type="project" value="UniProtKB-KW"/>
</dbReference>
<dbReference type="InterPro" id="IPR011990">
    <property type="entry name" value="TPR-like_helical_dom_sf"/>
</dbReference>
<evidence type="ECO:0000256" key="6">
    <source>
        <dbReference type="PROSITE-ProRule" id="PRU00723"/>
    </source>
</evidence>
<feature type="compositionally biased region" description="Basic and acidic residues" evidence="8">
    <location>
        <begin position="705"/>
        <end position="716"/>
    </location>
</feature>
<dbReference type="GO" id="GO:0004386">
    <property type="term" value="F:helicase activity"/>
    <property type="evidence" value="ECO:0007669"/>
    <property type="project" value="UniProtKB-KW"/>
</dbReference>
<dbReference type="PROSITE" id="PS50297">
    <property type="entry name" value="ANK_REP_REGION"/>
    <property type="match status" value="1"/>
</dbReference>
<feature type="compositionally biased region" description="Acidic residues" evidence="8">
    <location>
        <begin position="841"/>
        <end position="850"/>
    </location>
</feature>
<dbReference type="Proteomes" id="UP001318040">
    <property type="component" value="Chromosome 28"/>
</dbReference>
<evidence type="ECO:0000256" key="8">
    <source>
        <dbReference type="SAM" id="MobiDB-lite"/>
    </source>
</evidence>
<dbReference type="Gene3D" id="1.25.40.20">
    <property type="entry name" value="Ankyrin repeat-containing domain"/>
    <property type="match status" value="2"/>
</dbReference>
<evidence type="ECO:0000313" key="10">
    <source>
        <dbReference type="Proteomes" id="UP001318040"/>
    </source>
</evidence>
<sequence length="2974" mass="336872">MDPISLTIYLKGIGNNAFQEGRYLEALQMYEKALQVRLNYSYSFGRDVSQLFCNMAMTYIKLGSYADAVTVSRKSIDADQQWYKGYYRLGEAFAGLGEAKEAVAVLQQGLAVLLVSPDHTIIHTIEFLMEIFKAINCKTYNKSLFVGILRMLQEQPLLHTEKVWHHLLHEMAKQGLWKEMYIVVCTPDDLQPLNSVVGAEPALFVNLYSLFQLLAPGQEKWIYFLVMWLISHGAKPASIGANPLHAVMILILHMGIYCNFWLVNELVCKYGVDINDQDAQGQTVLHLVARTRYSRDLQVEQIKLLLLLGASIHIRDISGFLPYDCIPPENTVARAALDPRSRHTAPRNQDPHTRHTAQPTQDHPRSRYTAQPTQDPRFRHTAPPTQDHRGEQQHPARASSLRSTRRNEQSARAHSKRRSPASNATPEDDSLREVLEELAALAKRPSERRSLAQHPATRKLLLCLEDLREVPSEAHGLVGPELWTELLKELLNAGDWRHSLMLLRDGAAALAAQADLSELSMQTVLPRLLPTRGFNSAGLLLRALLRCGVRVNGRKELPLCVLHGEIAIARLLLEHGADPAWLSLVHGDTPLHAALNIACSRRDEEGLHILKLLLEKAPNVNVRDADGNSLLHLVFSSPHSKHHNEILRLLASYRIDHTCQNNEGRHAFWGIKQKDPRMQMWNSMACKQKGNSRKGRDGRRRKRPPERNGTHAKIEAGSKASSDFVGETVEDDDDDDAGDDVEKVDALKKDVVSLARDTLAREIEELIEEYDPVKMQTAKSAEPRSPTPTVTESPLSVAERQAGGSAPPQPPQHAPPRQELPDALDETYSLSDGENARDENSVGDDDDGDDGMAGPDFNSLTWEIECTRDALRILNDKSLPHTTKRKIVRVIYSLGNGDWHLHRIKQVKGIAESSEIRLFEARLDKAARLLWELAIDFSPRCSAEPEKIIDSEESTSGEKTGEVYSEIIRIWDIVLEHKQLDHRIKRIISSYNRGMSCLLHHKLKGIERASFPSQQNVRQRYPLLFVKTGSSDGAQPVTAEARDYFPPASTMETEYNIMKFHTFSTTVALNVLRCPEQTIEYPFRVGELEHAVINLNPTPLEAIILIGRSGTGKTTCLMYRLWNMFDRYWQTTTLLGEPWIPKAVLPPPPLPDDVGARENVALDCPVKNGCVDDSSRKGTCELEREACLHASERFEIDRGNYFLEPAAEIGATQLVSQQPEEGAAPIYEHLHQLFVTKNQVLSHEVQRNFVELSKSTAGTRHYSPINISSVCRLQDVKDDNFPLFLNSRQLLLLLDASLANPFFARNEDGSLKKAVHGWSMDDDILDLNNAEDAMEEDPDNEEDHQADIGKFHESKKEDPRKFVTYEVFTSDIWPAMVKGKSPYNPAMVWMEIKSFIKGSVEALKSPNGVLGLEHYKELGQKRAPNFTGDRGEVHQLFRAYQHVKSQRCFFDEEDLVFHIYSRLCQLEVMPWSIHELYGDEIQDFTQAELALLMRCCADPNAMFLTGDTAQSIMRGVAFRFSELRSLFHFASLPPSGGATTHRSRIDVRKPKRLYELCQNYRSHSGILEFASSIVDLLQHFFPESLDWLPRDQGLFPGPRPILLDSCSSEDLAILLRGHQRRAQPIEFGAHQVILVCNEKAKEQLPEELSLGLVLTIYEAKGLEFDDVLLYNFFSDSEATKEWRVVNSYEAPAHNDASAVPSPQPLQEVLLEEVLPCSRPLNFDSIAHKVLISELKHLYTAVTRARVNLWVFDDHKEKRTPMFRYLVRRNLVSLVRTTPGEEEAMDDGIFVRSSTPEEWNVQGDYFFKHRRWKVAAKCYHKGGDAVKEKLALAHDTVLRMQSSGWSPRKAQDYLTLAKTYLECGLPYMVLKCLQNAKSYPLCGRLCERLGKVQEAVRWYMKSSCFDEAARLIERCEAEQSPDGGLAPDFPWKWRELRFMAARHHVKQGDEDAMMRSLSRVPFEERLAFLKMNNFLAQTITLLKQRGRVEEAGKMLRKHGMITDALQLARPGSQFAAECLLAKARAAVQALWARASRQDEGEEEALRGHQSEIKAELQSVRETCDNNNFVSGKAEACYMLGKLESDEDLLHEAITLFLKADVVVGAAEAIVALLDVESGGSPDVIPKILKVLQPLLQLVVRFLGSASSEKATAHQEEWLAKSCEFYGLSRSEKTCRVLRHEGARFLDVPASSRHSDGEPCVPTPKADYVLAQHLLGHCERLVRAAESRARETPSICRHHLTGRACSLQDCRDIHGTASRAELKTLVASKVHLVTLSGILLKVLPQLESQRPEAAKFVEALLPKPELADCEDLLALLFPSHFHLRGLSESPASCRDILAPIRSNPHVSSVMHKLMAREVASHREKSRRESTDLWLKMYCTARAVNSPTEPGRLLRAEEEAFYRRVEQKRPEPGSAGMVVLRNGRYTSFFNLFTESAEKAFAQGDVQGSTHAFYRFHNLIKTRQGRSGSLAPSVANAAMMAELQLVLVCAVHASMRPDVNTVCLPHGYLATLNLWSWMHPPNPQVKHHSDIFKAINEFSRGQHQPSGYNRMVRHVNYLAFMACGEHNEFLLNACSDDLCVESGAAERLVVLYLVMLVNIHILRRENLQFCIRTAVRNANKHLSPERRDRLPPRLLHCLEAADAAKGPRDVTVILDVLLQQRDDERLYDCVWSSQRRGFFYHRLLASRFPEQFEFDPEESGISTSNPERFLNGDSEERGEEYEDTERSELLLQHLTTRQEMEERMHQKARRRWRTALRALQFAMALSAKLREEATGQTVLKPARLTQEYCGVCGVSFVKVEEDVDAAEWDAYGSASKPGLNVDSAVYGAFGISASGHYKSRGHMSRMAQYHGYVVEFRRLVDPAMRKATAQLRQSEELRRWERTDAQLEMHREELKDAMKHVEQLECKQRTSLRWDVCKMLRSTVEHLDRCTTELESIVVREVADADKVHEDEGEPEEATFKELDPLRKKKRRPGRQRR</sequence>
<organism evidence="10 12">
    <name type="scientific">Petromyzon marinus</name>
    <name type="common">Sea lamprey</name>
    <dbReference type="NCBI Taxonomy" id="7757"/>
    <lineage>
        <taxon>Eukaryota</taxon>
        <taxon>Metazoa</taxon>
        <taxon>Chordata</taxon>
        <taxon>Craniata</taxon>
        <taxon>Vertebrata</taxon>
        <taxon>Cyclostomata</taxon>
        <taxon>Hyperoartia</taxon>
        <taxon>Petromyzontiformes</taxon>
        <taxon>Petromyzontidae</taxon>
        <taxon>Petromyzon</taxon>
    </lineage>
</organism>
<keyword evidence="10" id="KW-1185">Reference proteome</keyword>
<keyword evidence="4" id="KW-0067">ATP-binding</keyword>
<feature type="region of interest" description="Disordered" evidence="8">
    <location>
        <begin position="774"/>
        <end position="858"/>
    </location>
</feature>
<feature type="compositionally biased region" description="Basic residues" evidence="8">
    <location>
        <begin position="2963"/>
        <end position="2974"/>
    </location>
</feature>
<feature type="zinc finger region" description="C3H1-type" evidence="6">
    <location>
        <begin position="2228"/>
        <end position="2255"/>
    </location>
</feature>
<evidence type="ECO:0000256" key="4">
    <source>
        <dbReference type="ARBA" id="ARBA00022840"/>
    </source>
</evidence>
<feature type="repeat" description="ANK" evidence="5">
    <location>
        <begin position="586"/>
        <end position="625"/>
    </location>
</feature>
<keyword evidence="7" id="KW-0175">Coiled coil</keyword>
<feature type="repeat" description="ANK" evidence="5">
    <location>
        <begin position="280"/>
        <end position="317"/>
    </location>
</feature>
<dbReference type="SUPFAM" id="SSF48403">
    <property type="entry name" value="Ankyrin repeat"/>
    <property type="match status" value="1"/>
</dbReference>
<feature type="domain" description="C3H1-type" evidence="9">
    <location>
        <begin position="2228"/>
        <end position="2255"/>
    </location>
</feature>
<dbReference type="GO" id="GO:0005524">
    <property type="term" value="F:ATP binding"/>
    <property type="evidence" value="ECO:0007669"/>
    <property type="project" value="UniProtKB-KW"/>
</dbReference>
<dbReference type="RefSeq" id="XP_032818309.1">
    <property type="nucleotide sequence ID" value="XM_032962418.1"/>
</dbReference>
<keyword evidence="6" id="KW-0863">Zinc-finger</keyword>
<evidence type="ECO:0000256" key="3">
    <source>
        <dbReference type="ARBA" id="ARBA00022806"/>
    </source>
</evidence>
<dbReference type="InterPro" id="IPR002110">
    <property type="entry name" value="Ankyrin_rpt"/>
</dbReference>
<dbReference type="SMART" id="SM00028">
    <property type="entry name" value="TPR"/>
    <property type="match status" value="3"/>
</dbReference>
<dbReference type="Gene3D" id="1.25.40.10">
    <property type="entry name" value="Tetratricopeptide repeat domain"/>
    <property type="match status" value="2"/>
</dbReference>
<dbReference type="InterPro" id="IPR039904">
    <property type="entry name" value="TRANK1"/>
</dbReference>
<dbReference type="Pfam" id="PF00023">
    <property type="entry name" value="Ank"/>
    <property type="match status" value="1"/>
</dbReference>
<dbReference type="PANTHER" id="PTHR21529:SF4">
    <property type="entry name" value="TPR AND ANKYRIN REPEAT-CONTAINING PROTEIN 1"/>
    <property type="match status" value="1"/>
</dbReference>
<keyword evidence="1" id="KW-0547">Nucleotide-binding</keyword>
<keyword evidence="5" id="KW-0040">ANK repeat</keyword>
<feature type="region of interest" description="Disordered" evidence="8">
    <location>
        <begin position="2691"/>
        <end position="2722"/>
    </location>
</feature>
<proteinExistence type="predicted"/>
<feature type="region of interest" description="Disordered" evidence="8">
    <location>
        <begin position="2943"/>
        <end position="2974"/>
    </location>
</feature>
<feature type="compositionally biased region" description="Acidic residues" evidence="8">
    <location>
        <begin position="728"/>
        <end position="739"/>
    </location>
</feature>
<protein>
    <submittedName>
        <fullName evidence="11 12">TPR and ankyrin repeat-containing protein 1</fullName>
    </submittedName>
</protein>
<dbReference type="Pfam" id="PF13424">
    <property type="entry name" value="TPR_12"/>
    <property type="match status" value="1"/>
</dbReference>
<name>A0AAJ7TJ25_PETMA</name>
<evidence type="ECO:0000256" key="2">
    <source>
        <dbReference type="ARBA" id="ARBA00022801"/>
    </source>
</evidence>
<dbReference type="PROSITE" id="PS50088">
    <property type="entry name" value="ANK_REPEAT"/>
    <property type="match status" value="3"/>
</dbReference>
<feature type="region of interest" description="Disordered" evidence="8">
    <location>
        <begin position="685"/>
        <end position="740"/>
    </location>
</feature>
<dbReference type="InterPro" id="IPR000571">
    <property type="entry name" value="Znf_CCCH"/>
</dbReference>
<evidence type="ECO:0000256" key="7">
    <source>
        <dbReference type="SAM" id="Coils"/>
    </source>
</evidence>
<feature type="compositionally biased region" description="Acidic residues" evidence="8">
    <location>
        <begin position="2712"/>
        <end position="2721"/>
    </location>
</feature>
<feature type="coiled-coil region" evidence="7">
    <location>
        <begin position="2873"/>
        <end position="2903"/>
    </location>
</feature>
<dbReference type="SMART" id="SM00248">
    <property type="entry name" value="ANK"/>
    <property type="match status" value="4"/>
</dbReference>
<evidence type="ECO:0000313" key="11">
    <source>
        <dbReference type="RefSeq" id="XP_032818308.1"/>
    </source>
</evidence>
<evidence type="ECO:0000256" key="1">
    <source>
        <dbReference type="ARBA" id="ARBA00022741"/>
    </source>
</evidence>
<keyword evidence="3" id="KW-0347">Helicase</keyword>
<accession>A0AAJ7TJ25</accession>
<evidence type="ECO:0000313" key="12">
    <source>
        <dbReference type="RefSeq" id="XP_032818309.1"/>
    </source>
</evidence>
<feature type="region of interest" description="Disordered" evidence="8">
    <location>
        <begin position="334"/>
        <end position="431"/>
    </location>
</feature>
<gene>
    <name evidence="11 12" type="primary">TRANK1</name>
</gene>
<dbReference type="InterPro" id="IPR013986">
    <property type="entry name" value="DExx_box_DNA_helicase_dom_sf"/>
</dbReference>
<dbReference type="GO" id="GO:0010468">
    <property type="term" value="P:regulation of gene expression"/>
    <property type="evidence" value="ECO:0007669"/>
    <property type="project" value="UniProtKB-ARBA"/>
</dbReference>
<feature type="compositionally biased region" description="Basic residues" evidence="8">
    <location>
        <begin position="690"/>
        <end position="704"/>
    </location>
</feature>